<comment type="caution">
    <text evidence="2">The sequence shown here is derived from an EMBL/GenBank/DDBJ whole genome shotgun (WGS) entry which is preliminary data.</text>
</comment>
<feature type="domain" description="DDE-1" evidence="1">
    <location>
        <begin position="12"/>
        <end position="116"/>
    </location>
</feature>
<dbReference type="Proteomes" id="UP000285060">
    <property type="component" value="Unassembled WGS sequence"/>
</dbReference>
<dbReference type="EMBL" id="QUSY01000943">
    <property type="protein sequence ID" value="RHY26663.1"/>
    <property type="molecule type" value="Genomic_DNA"/>
</dbReference>
<accession>A0A3R6ZLM4</accession>
<name>A0A3R6ZLM4_9STRA</name>
<dbReference type="Pfam" id="PF03184">
    <property type="entry name" value="DDE_1"/>
    <property type="match status" value="1"/>
</dbReference>
<reference evidence="2 3" key="1">
    <citation type="submission" date="2018-08" db="EMBL/GenBank/DDBJ databases">
        <title>Aphanomyces genome sequencing and annotation.</title>
        <authorList>
            <person name="Minardi D."/>
            <person name="Oidtmann B."/>
            <person name="Van Der Giezen M."/>
            <person name="Studholme D.J."/>
        </authorList>
    </citation>
    <scope>NUCLEOTIDE SEQUENCE [LARGE SCALE GENOMIC DNA]</scope>
    <source>
        <strain evidence="2 3">NJM0002</strain>
    </source>
</reference>
<proteinExistence type="predicted"/>
<gene>
    <name evidence="2" type="ORF">DYB32_007415</name>
</gene>
<dbReference type="InterPro" id="IPR004875">
    <property type="entry name" value="DDE_SF_endonuclease_dom"/>
</dbReference>
<evidence type="ECO:0000313" key="3">
    <source>
        <dbReference type="Proteomes" id="UP000285060"/>
    </source>
</evidence>
<keyword evidence="3" id="KW-1185">Reference proteome</keyword>
<dbReference type="GO" id="GO:0003676">
    <property type="term" value="F:nucleic acid binding"/>
    <property type="evidence" value="ECO:0007669"/>
    <property type="project" value="InterPro"/>
</dbReference>
<evidence type="ECO:0000313" key="2">
    <source>
        <dbReference type="EMBL" id="RHY26663.1"/>
    </source>
</evidence>
<evidence type="ECO:0000259" key="1">
    <source>
        <dbReference type="Pfam" id="PF03184"/>
    </source>
</evidence>
<sequence>MRGVPNGLIQQNEFDDYPIGHRYAVQESAWVDDRVWALYLRSVVRPKIKEPSLLILDNFEPHVSAKGVKIAAEEAGCTVVPLPPNTTSITQPLDVGIMAPFKRHLRDLWLQEDMIEGGDEDVADLMTIPARRKRLALTNRAIKAWVTHYARRNTSLF</sequence>
<organism evidence="2 3">
    <name type="scientific">Aphanomyces invadans</name>
    <dbReference type="NCBI Taxonomy" id="157072"/>
    <lineage>
        <taxon>Eukaryota</taxon>
        <taxon>Sar</taxon>
        <taxon>Stramenopiles</taxon>
        <taxon>Oomycota</taxon>
        <taxon>Saprolegniomycetes</taxon>
        <taxon>Saprolegniales</taxon>
        <taxon>Verrucalvaceae</taxon>
        <taxon>Aphanomyces</taxon>
    </lineage>
</organism>
<dbReference type="AlphaFoldDB" id="A0A3R6ZLM4"/>
<protein>
    <recommendedName>
        <fullName evidence="1">DDE-1 domain-containing protein</fullName>
    </recommendedName>
</protein>